<dbReference type="GO" id="GO:0045944">
    <property type="term" value="P:positive regulation of transcription by RNA polymerase II"/>
    <property type="evidence" value="ECO:0007669"/>
    <property type="project" value="TreeGrafter"/>
</dbReference>
<evidence type="ECO:0000256" key="2">
    <source>
        <dbReference type="ARBA" id="ARBA00022491"/>
    </source>
</evidence>
<dbReference type="PANTHER" id="PTHR47257">
    <property type="entry name" value="PH-RESPONSE TRANSCRIPTION FACTOR PACC/RIM101"/>
    <property type="match status" value="1"/>
</dbReference>
<dbReference type="PROSITE" id="PS50157">
    <property type="entry name" value="ZINC_FINGER_C2H2_2"/>
    <property type="match status" value="3"/>
</dbReference>
<feature type="domain" description="C2H2-type" evidence="11">
    <location>
        <begin position="72"/>
        <end position="99"/>
    </location>
</feature>
<gene>
    <name evidence="12" type="ORF">INT47_012165</name>
</gene>
<dbReference type="FunFam" id="3.30.160.60:FF:002343">
    <property type="entry name" value="Zinc finger protein 33A"/>
    <property type="match status" value="1"/>
</dbReference>
<dbReference type="InterPro" id="IPR036236">
    <property type="entry name" value="Znf_C2H2_sf"/>
</dbReference>
<dbReference type="Pfam" id="PF00096">
    <property type="entry name" value="zf-C2H2"/>
    <property type="match status" value="1"/>
</dbReference>
<evidence type="ECO:0000256" key="5">
    <source>
        <dbReference type="ARBA" id="ARBA00022771"/>
    </source>
</evidence>
<feature type="domain" description="C2H2-type" evidence="11">
    <location>
        <begin position="42"/>
        <end position="71"/>
    </location>
</feature>
<dbReference type="InterPro" id="IPR050806">
    <property type="entry name" value="pacC/RIM101"/>
</dbReference>
<comment type="subcellular location">
    <subcellularLocation>
        <location evidence="1">Nucleus</location>
    </subcellularLocation>
</comment>
<keyword evidence="13" id="KW-1185">Reference proteome</keyword>
<evidence type="ECO:0000256" key="9">
    <source>
        <dbReference type="PROSITE-ProRule" id="PRU00042"/>
    </source>
</evidence>
<evidence type="ECO:0000256" key="4">
    <source>
        <dbReference type="ARBA" id="ARBA00022737"/>
    </source>
</evidence>
<dbReference type="Gene3D" id="3.30.160.60">
    <property type="entry name" value="Classic Zinc Finger"/>
    <property type="match status" value="2"/>
</dbReference>
<feature type="region of interest" description="Disordered" evidence="10">
    <location>
        <begin position="267"/>
        <end position="294"/>
    </location>
</feature>
<feature type="compositionally biased region" description="Polar residues" evidence="10">
    <location>
        <begin position="267"/>
        <end position="293"/>
    </location>
</feature>
<dbReference type="SMART" id="SM00355">
    <property type="entry name" value="ZnF_C2H2"/>
    <property type="match status" value="3"/>
</dbReference>
<evidence type="ECO:0000313" key="13">
    <source>
        <dbReference type="Proteomes" id="UP000603453"/>
    </source>
</evidence>
<protein>
    <recommendedName>
        <fullName evidence="11">C2H2-type domain-containing protein</fullName>
    </recommendedName>
</protein>
<dbReference type="GO" id="GO:0008270">
    <property type="term" value="F:zinc ion binding"/>
    <property type="evidence" value="ECO:0007669"/>
    <property type="project" value="UniProtKB-KW"/>
</dbReference>
<comment type="caution">
    <text evidence="12">The sequence shown here is derived from an EMBL/GenBank/DDBJ whole genome shotgun (WGS) entry which is preliminary data.</text>
</comment>
<evidence type="ECO:0000256" key="1">
    <source>
        <dbReference type="ARBA" id="ARBA00004123"/>
    </source>
</evidence>
<evidence type="ECO:0000256" key="6">
    <source>
        <dbReference type="ARBA" id="ARBA00022833"/>
    </source>
</evidence>
<evidence type="ECO:0000259" key="11">
    <source>
        <dbReference type="PROSITE" id="PS50157"/>
    </source>
</evidence>
<dbReference type="PANTHER" id="PTHR47257:SF1">
    <property type="entry name" value="PH-RESPONSE TRANSCRIPTION FACTOR PACC_RIM101"/>
    <property type="match status" value="1"/>
</dbReference>
<dbReference type="OrthoDB" id="6155966at2759"/>
<dbReference type="PROSITE" id="PS00028">
    <property type="entry name" value="ZINC_FINGER_C2H2_1"/>
    <property type="match status" value="2"/>
</dbReference>
<feature type="domain" description="C2H2-type" evidence="11">
    <location>
        <begin position="6"/>
        <end position="36"/>
    </location>
</feature>
<proteinExistence type="inferred from homology"/>
<feature type="region of interest" description="Disordered" evidence="10">
    <location>
        <begin position="111"/>
        <end position="157"/>
    </location>
</feature>
<dbReference type="GO" id="GO:0005634">
    <property type="term" value="C:nucleus"/>
    <property type="evidence" value="ECO:0007669"/>
    <property type="project" value="UniProtKB-SubCell"/>
</dbReference>
<dbReference type="EMBL" id="JAEPRD010000094">
    <property type="protein sequence ID" value="KAG2199565.1"/>
    <property type="molecule type" value="Genomic_DNA"/>
</dbReference>
<organism evidence="12 13">
    <name type="scientific">Mucor saturninus</name>
    <dbReference type="NCBI Taxonomy" id="64648"/>
    <lineage>
        <taxon>Eukaryota</taxon>
        <taxon>Fungi</taxon>
        <taxon>Fungi incertae sedis</taxon>
        <taxon>Mucoromycota</taxon>
        <taxon>Mucoromycotina</taxon>
        <taxon>Mucoromycetes</taxon>
        <taxon>Mucorales</taxon>
        <taxon>Mucorineae</taxon>
        <taxon>Mucoraceae</taxon>
        <taxon>Mucor</taxon>
    </lineage>
</organism>
<keyword evidence="5 9" id="KW-0863">Zinc-finger</keyword>
<dbReference type="InterPro" id="IPR013087">
    <property type="entry name" value="Znf_C2H2_type"/>
</dbReference>
<reference evidence="12" key="1">
    <citation type="submission" date="2020-12" db="EMBL/GenBank/DDBJ databases">
        <title>Metabolic potential, ecology and presence of endohyphal bacteria is reflected in genomic diversity of Mucoromycotina.</title>
        <authorList>
            <person name="Muszewska A."/>
            <person name="Okrasinska A."/>
            <person name="Steczkiewicz K."/>
            <person name="Drgas O."/>
            <person name="Orlowska M."/>
            <person name="Perlinska-Lenart U."/>
            <person name="Aleksandrzak-Piekarczyk T."/>
            <person name="Szatraj K."/>
            <person name="Zielenkiewicz U."/>
            <person name="Pilsyk S."/>
            <person name="Malc E."/>
            <person name="Mieczkowski P."/>
            <person name="Kruszewska J.S."/>
            <person name="Biernat P."/>
            <person name="Pawlowska J."/>
        </authorList>
    </citation>
    <scope>NUCLEOTIDE SEQUENCE</scope>
    <source>
        <strain evidence="12">WA0000017839</strain>
    </source>
</reference>
<keyword evidence="2" id="KW-0678">Repressor</keyword>
<dbReference type="Proteomes" id="UP000603453">
    <property type="component" value="Unassembled WGS sequence"/>
</dbReference>
<evidence type="ECO:0000256" key="10">
    <source>
        <dbReference type="SAM" id="MobiDB-lite"/>
    </source>
</evidence>
<sequence>MPRTTFSCRWSSCQLNFGDPEDLFTHLSDDHIGRKATNNLCLQCQWNGCGTVAAKRDHLASHLRVHLPLKPHQCTLCSKGFKRPQDLKKHERIHTVEHQASLLSNQPGYKPVRRRRKATTVNVTVTPHAPKKETSESDLSSYSPSFSLGESSQQPYYENYSQDPLQELIDDVLQNQSSPSYDTDMMDRLDSIAPLLQYNDWSLPCEPEAIPQLQNWLEQLSANIQTEDDNIYPELLTTTKPVLFQQDLLSSEDYDLYPKLTNQNLCTTSSDKQNSASESSYVHTPPHSSSSPLNLKPQFWSPGYITSPSYITSPAHVVSGNNEASSGYIPSPPANVPPPLPPRPTNRSLDDSMFVNYAEFTQPEFTQPEYTRPEFQSIEYAYTPSEAIDFDTPTQYEQVEPNLVFETAKREEEETPQPVLSTTGTFNQKKELVQMMNLFSSPHSDIVYKKQETITTTTTAGSVYTTEGEEEEEEEEEEKCPYADLVGQIQNMKIDEDAIRKRHALLVDTLTKRIAQGTGNV</sequence>
<evidence type="ECO:0000256" key="7">
    <source>
        <dbReference type="ARBA" id="ARBA00023242"/>
    </source>
</evidence>
<comment type="similarity">
    <text evidence="8">Belongs to the pacC/RIM101 family.</text>
</comment>
<evidence type="ECO:0000256" key="8">
    <source>
        <dbReference type="ARBA" id="ARBA00038089"/>
    </source>
</evidence>
<feature type="compositionally biased region" description="Low complexity" evidence="10">
    <location>
        <begin position="137"/>
        <end position="152"/>
    </location>
</feature>
<feature type="region of interest" description="Disordered" evidence="10">
    <location>
        <begin position="321"/>
        <end position="341"/>
    </location>
</feature>
<keyword evidence="7" id="KW-0539">Nucleus</keyword>
<keyword evidence="3" id="KW-0479">Metal-binding</keyword>
<feature type="compositionally biased region" description="Pro residues" evidence="10">
    <location>
        <begin position="330"/>
        <end position="341"/>
    </location>
</feature>
<evidence type="ECO:0000313" key="12">
    <source>
        <dbReference type="EMBL" id="KAG2199565.1"/>
    </source>
</evidence>
<dbReference type="AlphaFoldDB" id="A0A8H7UXN2"/>
<accession>A0A8H7UXN2</accession>
<dbReference type="SUPFAM" id="SSF57667">
    <property type="entry name" value="beta-beta-alpha zinc fingers"/>
    <property type="match status" value="2"/>
</dbReference>
<keyword evidence="6" id="KW-0862">Zinc</keyword>
<name>A0A8H7UXN2_9FUNG</name>
<evidence type="ECO:0000256" key="3">
    <source>
        <dbReference type="ARBA" id="ARBA00022723"/>
    </source>
</evidence>
<keyword evidence="4" id="KW-0677">Repeat</keyword>